<dbReference type="GO" id="GO:0030422">
    <property type="term" value="P:siRNA processing"/>
    <property type="evidence" value="ECO:0007669"/>
    <property type="project" value="TreeGrafter"/>
</dbReference>
<comment type="catalytic activity">
    <reaction evidence="1">
        <text>RNA(n) + a ribonucleoside 5'-triphosphate = RNA(n+1) + diphosphate</text>
        <dbReference type="Rhea" id="RHEA:21248"/>
        <dbReference type="Rhea" id="RHEA-COMP:14527"/>
        <dbReference type="Rhea" id="RHEA-COMP:17342"/>
        <dbReference type="ChEBI" id="CHEBI:33019"/>
        <dbReference type="ChEBI" id="CHEBI:61557"/>
        <dbReference type="ChEBI" id="CHEBI:140395"/>
        <dbReference type="EC" id="2.7.7.48"/>
    </reaction>
</comment>
<dbReference type="Pfam" id="PF05183">
    <property type="entry name" value="RdRP"/>
    <property type="match status" value="1"/>
</dbReference>
<keyword evidence="1" id="KW-0808">Transferase</keyword>
<dbReference type="OrthoDB" id="10055769at2759"/>
<keyword evidence="1" id="KW-0694">RNA-binding</keyword>
<dbReference type="EC" id="2.7.7.48" evidence="1"/>
<dbReference type="Proteomes" id="UP000094444">
    <property type="component" value="Unassembled WGS sequence"/>
</dbReference>
<dbReference type="GO" id="GO:0031380">
    <property type="term" value="C:nuclear RNA-directed RNA polymerase complex"/>
    <property type="evidence" value="ECO:0007669"/>
    <property type="project" value="TreeGrafter"/>
</dbReference>
<evidence type="ECO:0000256" key="1">
    <source>
        <dbReference type="RuleBase" id="RU363098"/>
    </source>
</evidence>
<protein>
    <recommendedName>
        <fullName evidence="1">RNA-dependent RNA polymerase</fullName>
        <ecNumber evidence="1">2.7.7.48</ecNumber>
    </recommendedName>
</protein>
<dbReference type="InterPro" id="IPR007855">
    <property type="entry name" value="RDRP"/>
</dbReference>
<gene>
    <name evidence="3" type="ORF">DHEL01_v204699</name>
</gene>
<dbReference type="GO" id="GO:0003723">
    <property type="term" value="F:RNA binding"/>
    <property type="evidence" value="ECO:0007669"/>
    <property type="project" value="UniProtKB-KW"/>
</dbReference>
<dbReference type="Gene3D" id="1.10.8.790">
    <property type="entry name" value="RNA-dependent RNA polymerase, slab domain, helical subdomain-like"/>
    <property type="match status" value="1"/>
</dbReference>
<comment type="caution">
    <text evidence="3">The sequence shown here is derived from an EMBL/GenBank/DDBJ whole genome shotgun (WGS) entry which is preliminary data.</text>
</comment>
<dbReference type="GO" id="GO:0003968">
    <property type="term" value="F:RNA-directed RNA polymerase activity"/>
    <property type="evidence" value="ECO:0007669"/>
    <property type="project" value="UniProtKB-KW"/>
</dbReference>
<dbReference type="InterPro" id="IPR057596">
    <property type="entry name" value="RDRP_core"/>
</dbReference>
<dbReference type="InParanoid" id="A0A2P5I317"/>
<dbReference type="PANTHER" id="PTHR23079:SF14">
    <property type="entry name" value="RNA-DEPENDENT RNA POLYMERASE"/>
    <property type="match status" value="1"/>
</dbReference>
<proteinExistence type="inferred from homology"/>
<reference evidence="3" key="1">
    <citation type="submission" date="2017-09" db="EMBL/GenBank/DDBJ databases">
        <title>Polyketide synthases of a Diaporthe helianthi virulent isolate.</title>
        <authorList>
            <person name="Baroncelli R."/>
        </authorList>
    </citation>
    <scope>NUCLEOTIDE SEQUENCE [LARGE SCALE GENOMIC DNA]</scope>
    <source>
        <strain evidence="3">7/96</strain>
    </source>
</reference>
<comment type="similarity">
    <text evidence="1">Belongs to the RdRP family.</text>
</comment>
<evidence type="ECO:0000313" key="3">
    <source>
        <dbReference type="EMBL" id="POS76903.1"/>
    </source>
</evidence>
<dbReference type="AlphaFoldDB" id="A0A2P5I317"/>
<dbReference type="EMBL" id="MAVT02000321">
    <property type="protein sequence ID" value="POS76903.1"/>
    <property type="molecule type" value="Genomic_DNA"/>
</dbReference>
<feature type="domain" description="RDRP core" evidence="2">
    <location>
        <begin position="74"/>
        <end position="712"/>
    </location>
</feature>
<evidence type="ECO:0000259" key="2">
    <source>
        <dbReference type="Pfam" id="PF05183"/>
    </source>
</evidence>
<sequence>MGVELGSVSLTYDAQWKDQTALRSALGDAFPGKSMPPAPESDAWTEATNCTPGKDKHVVFVASLEFPPMQSSSPLRLRLQPPKLDKPHRLGRTYGPDRFLELLVPSPDPSNLPSSLKDKPFYDHLLDWLTSKPHAFCGRLYRPFYLKSGGQRKPPKQLLFGPDPKPTYMDRIFLFDISGNDRPSTPLGSMVSWALDLKGGNNGSQPVLKLFQRLALVLSRTIPTIVFESGQIRHRTQDLLSNGGKKVMNDGVGRMSRKVAKMIQSALGLSSPPCAVQGRLGSAKGMWTVDSTDTTDDIWIETYPSQRKWELEAADQEHRTLEIRSCAPEKLRSASLNLQFLPVLEDRAIDKPRMRETVGKLLGDSLRQQLSDQRQSLEDPIQFQKWVSSNAAHRSDRLARGHILFQGGLPREDEEIMAFMLNAGFDPRQNKFLNKKAYDAQLQMCEKHSKKLNIKIGRSAYFFMVVDFQDLLEEGEVHIAFSDRFRSETDDWEGTMVHGVDVLVARSPAHFPSDIQRVKAVFKPELAHLQNVIVFSARGETPLADKLSGGDYDGDQCFCVWDDRLVENFANAHDEAQPDLRSYYRKDSIKFHQLLSTHNQDYEAAIGEMVEKCFAFNLSKDMLGQVTNYKERLCYHRGNVHDDVAMKLSTLLSILVDAPKQGIEFNSNDFKAFRRSLGIPDQHQLDEPWYKTTNQPSNQQYGHILDYLKFNIAKPIIDKELATFERDYAAHTVYWDKDLTAKSHDEFELEAKNNDVKQSILSCLKEDIERVSEEWKALSGTDAVSFGGMVLRTYNSWLDIKPRAKQDIPEETLQCLLHRGYPRTSRWALLRASTTFKLYYQKKPLFAWHVAGWHLRYIKWQAASEKKPEDSMGRMPAMLTWRMHTITKVDTRAVNQLMELQKSTGVEVDQAEDEDVL</sequence>
<keyword evidence="4" id="KW-1185">Reference proteome</keyword>
<keyword evidence="1 3" id="KW-0696">RNA-directed RNA polymerase</keyword>
<keyword evidence="1" id="KW-0548">Nucleotidyltransferase</keyword>
<name>A0A2P5I317_DIAHE</name>
<organism evidence="3 4">
    <name type="scientific">Diaporthe helianthi</name>
    <dbReference type="NCBI Taxonomy" id="158607"/>
    <lineage>
        <taxon>Eukaryota</taxon>
        <taxon>Fungi</taxon>
        <taxon>Dikarya</taxon>
        <taxon>Ascomycota</taxon>
        <taxon>Pezizomycotina</taxon>
        <taxon>Sordariomycetes</taxon>
        <taxon>Sordariomycetidae</taxon>
        <taxon>Diaporthales</taxon>
        <taxon>Diaporthaceae</taxon>
        <taxon>Diaporthe</taxon>
    </lineage>
</organism>
<dbReference type="PANTHER" id="PTHR23079">
    <property type="entry name" value="RNA-DEPENDENT RNA POLYMERASE"/>
    <property type="match status" value="1"/>
</dbReference>
<accession>A0A2P5I317</accession>
<evidence type="ECO:0000313" key="4">
    <source>
        <dbReference type="Proteomes" id="UP000094444"/>
    </source>
</evidence>
<dbReference type="STRING" id="158607.A0A2P5I317"/>